<protein>
    <submittedName>
        <fullName evidence="1">Uncharacterized protein</fullName>
    </submittedName>
</protein>
<sequence>MKAVLSRFLVVLLYCPRAVLSRFPVILLCYLKAALSRFPVIPLCSLKERSSYRQVECWSSLLAGQRYCQTVLSLKSCYL</sequence>
<dbReference type="EMBL" id="AOLR01000065">
    <property type="protein sequence ID" value="EMA08052.1"/>
    <property type="molecule type" value="Genomic_DNA"/>
</dbReference>
<proteinExistence type="predicted"/>
<dbReference type="Proteomes" id="UP000011659">
    <property type="component" value="Unassembled WGS sequence"/>
</dbReference>
<keyword evidence="2" id="KW-1185">Reference proteome</keyword>
<gene>
    <name evidence="1" type="ORF">C436_20843</name>
</gene>
<evidence type="ECO:0000313" key="1">
    <source>
        <dbReference type="EMBL" id="EMA08052.1"/>
    </source>
</evidence>
<accession>M0JG30</accession>
<organism evidence="1 2">
    <name type="scientific">Haloarcula marismortui ATCC 33800</name>
    <dbReference type="NCBI Taxonomy" id="662476"/>
    <lineage>
        <taxon>Archaea</taxon>
        <taxon>Methanobacteriati</taxon>
        <taxon>Methanobacteriota</taxon>
        <taxon>Stenosarchaea group</taxon>
        <taxon>Halobacteria</taxon>
        <taxon>Halobacteriales</taxon>
        <taxon>Haloarculaceae</taxon>
        <taxon>Haloarcula</taxon>
    </lineage>
</organism>
<name>M0JG30_9EURY</name>
<reference evidence="1 2" key="1">
    <citation type="journal article" date="2014" name="PLoS Genet.">
        <title>Phylogenetically driven sequencing of extremely halophilic archaea reveals strategies for static and dynamic osmo-response.</title>
        <authorList>
            <person name="Becker E.A."/>
            <person name="Seitzer P.M."/>
            <person name="Tritt A."/>
            <person name="Larsen D."/>
            <person name="Krusor M."/>
            <person name="Yao A.I."/>
            <person name="Wu D."/>
            <person name="Madern D."/>
            <person name="Eisen J.A."/>
            <person name="Darling A.E."/>
            <person name="Facciotti M.T."/>
        </authorList>
    </citation>
    <scope>NUCLEOTIDE SEQUENCE [LARGE SCALE GENOMIC DNA]</scope>
    <source>
        <strain evidence="1 2">ATCC 33800</strain>
    </source>
</reference>
<dbReference type="AlphaFoldDB" id="M0JG30"/>
<evidence type="ECO:0000313" key="2">
    <source>
        <dbReference type="Proteomes" id="UP000011659"/>
    </source>
</evidence>
<comment type="caution">
    <text evidence="1">The sequence shown here is derived from an EMBL/GenBank/DDBJ whole genome shotgun (WGS) entry which is preliminary data.</text>
</comment>